<proteinExistence type="predicted"/>
<dbReference type="EMBL" id="QBKR01000049">
    <property type="protein sequence ID" value="PTX47841.1"/>
    <property type="molecule type" value="Genomic_DNA"/>
</dbReference>
<protein>
    <submittedName>
        <fullName evidence="2">Uncharacterized protein</fullName>
    </submittedName>
</protein>
<name>A0A2T6AVJ0_9BACL</name>
<comment type="caution">
    <text evidence="2">The sequence shown here is derived from an EMBL/GenBank/DDBJ whole genome shotgun (WGS) entry which is preliminary data.</text>
</comment>
<organism evidence="2 3">
    <name type="scientific">Melghirimyces profundicolus</name>
    <dbReference type="NCBI Taxonomy" id="1242148"/>
    <lineage>
        <taxon>Bacteria</taxon>
        <taxon>Bacillati</taxon>
        <taxon>Bacillota</taxon>
        <taxon>Bacilli</taxon>
        <taxon>Bacillales</taxon>
        <taxon>Thermoactinomycetaceae</taxon>
        <taxon>Melghirimyces</taxon>
    </lineage>
</organism>
<evidence type="ECO:0000256" key="1">
    <source>
        <dbReference type="SAM" id="MobiDB-lite"/>
    </source>
</evidence>
<evidence type="ECO:0000313" key="3">
    <source>
        <dbReference type="Proteomes" id="UP000244240"/>
    </source>
</evidence>
<dbReference type="AlphaFoldDB" id="A0A2T6AVJ0"/>
<feature type="region of interest" description="Disordered" evidence="1">
    <location>
        <begin position="59"/>
        <end position="106"/>
    </location>
</feature>
<sequence length="147" mass="16924">MGYLERFARKRRNRTETLTARVDPDTYKRFKEHCDRLGLTVSEGVALLVEKEVGSDPVTNVHTYVPTEPAGNTNVHTSVRTEHESIRRYTPPPQGKYGGKRKLSPDGRKEWCSLCQDWRSAAHFGRHCRDVHNMTPDQVREKDSETT</sequence>
<reference evidence="2 3" key="1">
    <citation type="submission" date="2018-04" db="EMBL/GenBank/DDBJ databases">
        <title>Genomic Encyclopedia of Archaeal and Bacterial Type Strains, Phase II (KMG-II): from individual species to whole genera.</title>
        <authorList>
            <person name="Goeker M."/>
        </authorList>
    </citation>
    <scope>NUCLEOTIDE SEQUENCE [LARGE SCALE GENOMIC DNA]</scope>
    <source>
        <strain evidence="2 3">DSM 45787</strain>
    </source>
</reference>
<dbReference type="Proteomes" id="UP000244240">
    <property type="component" value="Unassembled WGS sequence"/>
</dbReference>
<accession>A0A2T6AVJ0</accession>
<gene>
    <name evidence="2" type="ORF">C8P63_1496</name>
</gene>
<evidence type="ECO:0000313" key="2">
    <source>
        <dbReference type="EMBL" id="PTX47841.1"/>
    </source>
</evidence>
<keyword evidence="3" id="KW-1185">Reference proteome</keyword>